<dbReference type="Proteomes" id="UP000828390">
    <property type="component" value="Unassembled WGS sequence"/>
</dbReference>
<reference evidence="1" key="2">
    <citation type="submission" date="2020-11" db="EMBL/GenBank/DDBJ databases">
        <authorList>
            <person name="McCartney M.A."/>
            <person name="Auch B."/>
            <person name="Kono T."/>
            <person name="Mallez S."/>
            <person name="Becker A."/>
            <person name="Gohl D.M."/>
            <person name="Silverstein K.A.T."/>
            <person name="Koren S."/>
            <person name="Bechman K.B."/>
            <person name="Herman A."/>
            <person name="Abrahante J.E."/>
            <person name="Garbe J."/>
        </authorList>
    </citation>
    <scope>NUCLEOTIDE SEQUENCE</scope>
    <source>
        <strain evidence="1">Duluth1</strain>
        <tissue evidence="1">Whole animal</tissue>
    </source>
</reference>
<accession>A0A9D3YNB4</accession>
<keyword evidence="2" id="KW-1185">Reference proteome</keyword>
<sequence>MSTKQADHVELGDVEQWNNGSEDTISRLALRPRSANSQQNYTKQILHSRPITKLHGRLNSLC</sequence>
<evidence type="ECO:0000313" key="2">
    <source>
        <dbReference type="Proteomes" id="UP000828390"/>
    </source>
</evidence>
<dbReference type="EMBL" id="JAIWYP010000015">
    <property type="protein sequence ID" value="KAH3702128.1"/>
    <property type="molecule type" value="Genomic_DNA"/>
</dbReference>
<name>A0A9D3YNB4_DREPO</name>
<evidence type="ECO:0000313" key="1">
    <source>
        <dbReference type="EMBL" id="KAH3702128.1"/>
    </source>
</evidence>
<proteinExistence type="predicted"/>
<comment type="caution">
    <text evidence="1">The sequence shown here is derived from an EMBL/GenBank/DDBJ whole genome shotgun (WGS) entry which is preliminary data.</text>
</comment>
<gene>
    <name evidence="1" type="ORF">DPMN_077132</name>
</gene>
<dbReference type="AlphaFoldDB" id="A0A9D3YNB4"/>
<reference evidence="1" key="1">
    <citation type="journal article" date="2019" name="bioRxiv">
        <title>The Genome of the Zebra Mussel, Dreissena polymorpha: A Resource for Invasive Species Research.</title>
        <authorList>
            <person name="McCartney M.A."/>
            <person name="Auch B."/>
            <person name="Kono T."/>
            <person name="Mallez S."/>
            <person name="Zhang Y."/>
            <person name="Obille A."/>
            <person name="Becker A."/>
            <person name="Abrahante J.E."/>
            <person name="Garbe J."/>
            <person name="Badalamenti J.P."/>
            <person name="Herman A."/>
            <person name="Mangelson H."/>
            <person name="Liachko I."/>
            <person name="Sullivan S."/>
            <person name="Sone E.D."/>
            <person name="Koren S."/>
            <person name="Silverstein K.A.T."/>
            <person name="Beckman K.B."/>
            <person name="Gohl D.M."/>
        </authorList>
    </citation>
    <scope>NUCLEOTIDE SEQUENCE</scope>
    <source>
        <strain evidence="1">Duluth1</strain>
        <tissue evidence="1">Whole animal</tissue>
    </source>
</reference>
<organism evidence="1 2">
    <name type="scientific">Dreissena polymorpha</name>
    <name type="common">Zebra mussel</name>
    <name type="synonym">Mytilus polymorpha</name>
    <dbReference type="NCBI Taxonomy" id="45954"/>
    <lineage>
        <taxon>Eukaryota</taxon>
        <taxon>Metazoa</taxon>
        <taxon>Spiralia</taxon>
        <taxon>Lophotrochozoa</taxon>
        <taxon>Mollusca</taxon>
        <taxon>Bivalvia</taxon>
        <taxon>Autobranchia</taxon>
        <taxon>Heteroconchia</taxon>
        <taxon>Euheterodonta</taxon>
        <taxon>Imparidentia</taxon>
        <taxon>Neoheterodontei</taxon>
        <taxon>Myida</taxon>
        <taxon>Dreissenoidea</taxon>
        <taxon>Dreissenidae</taxon>
        <taxon>Dreissena</taxon>
    </lineage>
</organism>
<protein>
    <submittedName>
        <fullName evidence="1">Uncharacterized protein</fullName>
    </submittedName>
</protein>